<dbReference type="Proteomes" id="UP000000753">
    <property type="component" value="Chromosome"/>
</dbReference>
<keyword evidence="3" id="KW-1185">Reference proteome</keyword>
<organism evidence="2 3">
    <name type="scientific">Shewanella piezotolerans (strain WP3 / JCM 13877)</name>
    <dbReference type="NCBI Taxonomy" id="225849"/>
    <lineage>
        <taxon>Bacteria</taxon>
        <taxon>Pseudomonadati</taxon>
        <taxon>Pseudomonadota</taxon>
        <taxon>Gammaproteobacteria</taxon>
        <taxon>Alteromonadales</taxon>
        <taxon>Shewanellaceae</taxon>
        <taxon>Shewanella</taxon>
    </lineage>
</organism>
<feature type="region of interest" description="Disordered" evidence="1">
    <location>
        <begin position="23"/>
        <end position="44"/>
    </location>
</feature>
<accession>B8CKQ0</accession>
<dbReference type="EMBL" id="CP000472">
    <property type="protein sequence ID" value="ACJ28226.1"/>
    <property type="molecule type" value="Genomic_DNA"/>
</dbReference>
<dbReference type="STRING" id="225849.swp_1440"/>
<name>B8CKQ0_SHEPW</name>
<proteinExistence type="predicted"/>
<dbReference type="HOGENOM" id="CLU_3221988_0_0_6"/>
<dbReference type="AlphaFoldDB" id="B8CKQ0"/>
<evidence type="ECO:0000256" key="1">
    <source>
        <dbReference type="SAM" id="MobiDB-lite"/>
    </source>
</evidence>
<protein>
    <submittedName>
        <fullName evidence="2">Uncharacterized protein</fullName>
    </submittedName>
</protein>
<gene>
    <name evidence="2" type="ordered locus">swp_1440</name>
</gene>
<dbReference type="KEGG" id="swp:swp_1440"/>
<feature type="compositionally biased region" description="Polar residues" evidence="1">
    <location>
        <begin position="24"/>
        <end position="44"/>
    </location>
</feature>
<evidence type="ECO:0000313" key="2">
    <source>
        <dbReference type="EMBL" id="ACJ28226.1"/>
    </source>
</evidence>
<sequence>MTLSQSLPKLISQLLHWAHEVNRNFPNKTSTQATAKGNQTDTPR</sequence>
<evidence type="ECO:0000313" key="3">
    <source>
        <dbReference type="Proteomes" id="UP000000753"/>
    </source>
</evidence>
<reference evidence="2 3" key="1">
    <citation type="journal article" date="2008" name="PLoS ONE">
        <title>Environmental adaptation: genomic analysis of the piezotolerant and psychrotolerant deep-sea iron reducing bacterium Shewanella piezotolerans WP3.</title>
        <authorList>
            <person name="Wang F."/>
            <person name="Wang J."/>
            <person name="Jian H."/>
            <person name="Zhang B."/>
            <person name="Li S."/>
            <person name="Wang F."/>
            <person name="Zeng X."/>
            <person name="Gao L."/>
            <person name="Bartlett D.H."/>
            <person name="Yu J."/>
            <person name="Hu S."/>
            <person name="Xiao X."/>
        </authorList>
    </citation>
    <scope>NUCLEOTIDE SEQUENCE [LARGE SCALE GENOMIC DNA]</scope>
    <source>
        <strain evidence="3">WP3 / JCM 13877</strain>
    </source>
</reference>